<dbReference type="Proteomes" id="UP000198515">
    <property type="component" value="Unassembled WGS sequence"/>
</dbReference>
<accession>A0A1C4GAE9</accession>
<keyword evidence="3" id="KW-1185">Reference proteome</keyword>
<dbReference type="Pfam" id="PF10735">
    <property type="entry name" value="DUF2526"/>
    <property type="match status" value="1"/>
</dbReference>
<gene>
    <name evidence="2" type="ORF">GA0061070_105920</name>
</gene>
<dbReference type="InterPro" id="IPR019671">
    <property type="entry name" value="DUF2526"/>
</dbReference>
<evidence type="ECO:0000256" key="1">
    <source>
        <dbReference type="SAM" id="MobiDB-lite"/>
    </source>
</evidence>
<dbReference type="OrthoDB" id="6540008at2"/>
<sequence>MSHLDEVVARVDAAIEQSVIIGMNELLVELSDDAALSREERYAQQQRLRTAIAHHGRQHKEDMEARHDQLTKGGSIL</sequence>
<dbReference type="EMBL" id="FMBC01000059">
    <property type="protein sequence ID" value="SCC65170.1"/>
    <property type="molecule type" value="Genomic_DNA"/>
</dbReference>
<organism evidence="2 3">
    <name type="scientific">Kosakonia oryziphila</name>
    <dbReference type="NCBI Taxonomy" id="1005667"/>
    <lineage>
        <taxon>Bacteria</taxon>
        <taxon>Pseudomonadati</taxon>
        <taxon>Pseudomonadota</taxon>
        <taxon>Gammaproteobacteria</taxon>
        <taxon>Enterobacterales</taxon>
        <taxon>Enterobacteriaceae</taxon>
        <taxon>Kosakonia</taxon>
    </lineage>
</organism>
<proteinExistence type="predicted"/>
<feature type="compositionally biased region" description="Basic and acidic residues" evidence="1">
    <location>
        <begin position="59"/>
        <end position="70"/>
    </location>
</feature>
<protein>
    <recommendedName>
        <fullName evidence="4">DUF2526 domain-containing protein</fullName>
    </recommendedName>
</protein>
<feature type="region of interest" description="Disordered" evidence="1">
    <location>
        <begin position="53"/>
        <end position="77"/>
    </location>
</feature>
<dbReference type="RefSeq" id="WP_090138175.1">
    <property type="nucleotide sequence ID" value="NZ_FMBC01000059.1"/>
</dbReference>
<evidence type="ECO:0008006" key="4">
    <source>
        <dbReference type="Google" id="ProtNLM"/>
    </source>
</evidence>
<name>A0A1C4GAE9_9ENTR</name>
<dbReference type="AlphaFoldDB" id="A0A1C4GAE9"/>
<evidence type="ECO:0000313" key="3">
    <source>
        <dbReference type="Proteomes" id="UP000198515"/>
    </source>
</evidence>
<reference evidence="3" key="1">
    <citation type="submission" date="2016-08" db="EMBL/GenBank/DDBJ databases">
        <authorList>
            <person name="Varghese N."/>
            <person name="Submissions Spin"/>
        </authorList>
    </citation>
    <scope>NUCLEOTIDE SEQUENCE [LARGE SCALE GENOMIC DNA]</scope>
    <source>
        <strain evidence="3">REICA_142</strain>
    </source>
</reference>
<evidence type="ECO:0000313" key="2">
    <source>
        <dbReference type="EMBL" id="SCC65170.1"/>
    </source>
</evidence>